<evidence type="ECO:0000256" key="8">
    <source>
        <dbReference type="SAM" id="MobiDB-lite"/>
    </source>
</evidence>
<dbReference type="CDD" id="cd03257">
    <property type="entry name" value="ABC_NikE_OppD_transporters"/>
    <property type="match status" value="1"/>
</dbReference>
<dbReference type="Pfam" id="PF08352">
    <property type="entry name" value="oligo_HPY"/>
    <property type="match status" value="1"/>
</dbReference>
<comment type="caution">
    <text evidence="10">The sequence shown here is derived from an EMBL/GenBank/DDBJ whole genome shotgun (WGS) entry which is preliminary data.</text>
</comment>
<keyword evidence="7" id="KW-0472">Membrane</keyword>
<dbReference type="InterPro" id="IPR003593">
    <property type="entry name" value="AAA+_ATPase"/>
</dbReference>
<dbReference type="PANTHER" id="PTHR43297">
    <property type="entry name" value="OLIGOPEPTIDE TRANSPORT ATP-BINDING PROTEIN APPD"/>
    <property type="match status" value="1"/>
</dbReference>
<dbReference type="PROSITE" id="PS50893">
    <property type="entry name" value="ABC_TRANSPORTER_2"/>
    <property type="match status" value="1"/>
</dbReference>
<evidence type="ECO:0000256" key="5">
    <source>
        <dbReference type="ARBA" id="ARBA00022741"/>
    </source>
</evidence>
<dbReference type="EMBL" id="JZWV01000164">
    <property type="protein sequence ID" value="KJY36389.1"/>
    <property type="molecule type" value="Genomic_DNA"/>
</dbReference>
<comment type="similarity">
    <text evidence="2">Belongs to the ABC transporter superfamily.</text>
</comment>
<dbReference type="InterPro" id="IPR027417">
    <property type="entry name" value="P-loop_NTPase"/>
</dbReference>
<dbReference type="InterPro" id="IPR050388">
    <property type="entry name" value="ABC_Ni/Peptide_Import"/>
</dbReference>
<feature type="region of interest" description="Disordered" evidence="8">
    <location>
        <begin position="1"/>
        <end position="23"/>
    </location>
</feature>
<dbReference type="PATRIC" id="fig|68223.7.peg.4376"/>
<dbReference type="GO" id="GO:0005886">
    <property type="term" value="C:plasma membrane"/>
    <property type="evidence" value="ECO:0007669"/>
    <property type="project" value="UniProtKB-SubCell"/>
</dbReference>
<comment type="subcellular location">
    <subcellularLocation>
        <location evidence="1">Cell membrane</location>
        <topology evidence="1">Peripheral membrane protein</topology>
    </subcellularLocation>
</comment>
<evidence type="ECO:0000313" key="11">
    <source>
        <dbReference type="Proteomes" id="UP000033551"/>
    </source>
</evidence>
<dbReference type="AlphaFoldDB" id="A0A0F4JRB1"/>
<dbReference type="InterPro" id="IPR003439">
    <property type="entry name" value="ABC_transporter-like_ATP-bd"/>
</dbReference>
<evidence type="ECO:0000259" key="9">
    <source>
        <dbReference type="PROSITE" id="PS50893"/>
    </source>
</evidence>
<evidence type="ECO:0000256" key="1">
    <source>
        <dbReference type="ARBA" id="ARBA00004202"/>
    </source>
</evidence>
<name>A0A0F4JRB1_9ACTN</name>
<dbReference type="PROSITE" id="PS00211">
    <property type="entry name" value="ABC_TRANSPORTER_1"/>
    <property type="match status" value="1"/>
</dbReference>
<dbReference type="FunFam" id="3.40.50.300:FF:000016">
    <property type="entry name" value="Oligopeptide ABC transporter ATP-binding component"/>
    <property type="match status" value="1"/>
</dbReference>
<evidence type="ECO:0000256" key="4">
    <source>
        <dbReference type="ARBA" id="ARBA00022475"/>
    </source>
</evidence>
<dbReference type="InterPro" id="IPR017871">
    <property type="entry name" value="ABC_transporter-like_CS"/>
</dbReference>
<keyword evidence="11" id="KW-1185">Reference proteome</keyword>
<dbReference type="GO" id="GO:0016887">
    <property type="term" value="F:ATP hydrolysis activity"/>
    <property type="evidence" value="ECO:0007669"/>
    <property type="project" value="InterPro"/>
</dbReference>
<dbReference type="RefSeq" id="WP_045946716.1">
    <property type="nucleotide sequence ID" value="NZ_JZWV01000164.1"/>
</dbReference>
<evidence type="ECO:0000256" key="7">
    <source>
        <dbReference type="ARBA" id="ARBA00023136"/>
    </source>
</evidence>
<sequence>MRTPNTPTPNPPTPNAPAATAGPALDVRGLRITLPGTARPVLDGVDLTVGAGETVALVGESGSGKSLTSRSALRLLPPGAVVEGVVRVAGRDVLTLDPAALRAVRSTAAAMVFQDPRAAVNPLRRIGDFLTEGVTLTGTMGRNEATARAGELLRAVGLDASVLRKYPGQVSGGMLQRVVIAAALMGDPVLLLADEPTTALDVTSQAEVIALLAALRERFGTGLLFVTHDLDLAAAISDRVYVMYAGRIAETGPAEELFARPRHPYTAALLASTPRMDGPRGRLAAIAGMPPDLRVELPGCAFAARCPLATEVCDREAPRPAAAPGRPEHRAACHHSDRLEGSAVDAR</sequence>
<keyword evidence="6 10" id="KW-0067">ATP-binding</keyword>
<accession>A0A0F4JRB1</accession>
<dbReference type="Gene3D" id="3.40.50.300">
    <property type="entry name" value="P-loop containing nucleotide triphosphate hydrolases"/>
    <property type="match status" value="1"/>
</dbReference>
<keyword evidence="5" id="KW-0547">Nucleotide-binding</keyword>
<keyword evidence="4" id="KW-1003">Cell membrane</keyword>
<dbReference type="NCBIfam" id="TIGR01727">
    <property type="entry name" value="oligo_HPY"/>
    <property type="match status" value="1"/>
</dbReference>
<feature type="region of interest" description="Disordered" evidence="8">
    <location>
        <begin position="317"/>
        <end position="347"/>
    </location>
</feature>
<gene>
    <name evidence="10" type="ORF">VR44_08135</name>
</gene>
<dbReference type="GO" id="GO:0015833">
    <property type="term" value="P:peptide transport"/>
    <property type="evidence" value="ECO:0007669"/>
    <property type="project" value="InterPro"/>
</dbReference>
<protein>
    <submittedName>
        <fullName evidence="10">ABC transporter ATP-binding protein</fullName>
    </submittedName>
</protein>
<keyword evidence="3" id="KW-0813">Transport</keyword>
<feature type="compositionally biased region" description="Basic and acidic residues" evidence="8">
    <location>
        <begin position="326"/>
        <end position="347"/>
    </location>
</feature>
<evidence type="ECO:0000313" key="10">
    <source>
        <dbReference type="EMBL" id="KJY36389.1"/>
    </source>
</evidence>
<dbReference type="Proteomes" id="UP000033551">
    <property type="component" value="Unassembled WGS sequence"/>
</dbReference>
<evidence type="ECO:0000256" key="2">
    <source>
        <dbReference type="ARBA" id="ARBA00005417"/>
    </source>
</evidence>
<proteinExistence type="inferred from homology"/>
<dbReference type="PANTHER" id="PTHR43297:SF2">
    <property type="entry name" value="DIPEPTIDE TRANSPORT ATP-BINDING PROTEIN DPPD"/>
    <property type="match status" value="1"/>
</dbReference>
<organism evidence="10 11">
    <name type="scientific">Streptomyces katrae</name>
    <dbReference type="NCBI Taxonomy" id="68223"/>
    <lineage>
        <taxon>Bacteria</taxon>
        <taxon>Bacillati</taxon>
        <taxon>Actinomycetota</taxon>
        <taxon>Actinomycetes</taxon>
        <taxon>Kitasatosporales</taxon>
        <taxon>Streptomycetaceae</taxon>
        <taxon>Streptomyces</taxon>
    </lineage>
</organism>
<evidence type="ECO:0000256" key="6">
    <source>
        <dbReference type="ARBA" id="ARBA00022840"/>
    </source>
</evidence>
<dbReference type="Pfam" id="PF00005">
    <property type="entry name" value="ABC_tran"/>
    <property type="match status" value="1"/>
</dbReference>
<feature type="domain" description="ABC transporter" evidence="9">
    <location>
        <begin position="27"/>
        <end position="270"/>
    </location>
</feature>
<evidence type="ECO:0000256" key="3">
    <source>
        <dbReference type="ARBA" id="ARBA00022448"/>
    </source>
</evidence>
<dbReference type="SMART" id="SM00382">
    <property type="entry name" value="AAA"/>
    <property type="match status" value="1"/>
</dbReference>
<dbReference type="SUPFAM" id="SSF52540">
    <property type="entry name" value="P-loop containing nucleoside triphosphate hydrolases"/>
    <property type="match status" value="1"/>
</dbReference>
<dbReference type="InterPro" id="IPR013563">
    <property type="entry name" value="Oligopep_ABC_C"/>
</dbReference>
<reference evidence="10 11" key="1">
    <citation type="submission" date="2015-02" db="EMBL/GenBank/DDBJ databases">
        <authorList>
            <person name="Ju K.-S."/>
            <person name="Doroghazi J.R."/>
            <person name="Metcalf W."/>
        </authorList>
    </citation>
    <scope>NUCLEOTIDE SEQUENCE [LARGE SCALE GENOMIC DNA]</scope>
    <source>
        <strain evidence="10 11">NRRL ISP-5550</strain>
    </source>
</reference>
<dbReference type="GO" id="GO:0005524">
    <property type="term" value="F:ATP binding"/>
    <property type="evidence" value="ECO:0007669"/>
    <property type="project" value="UniProtKB-KW"/>
</dbReference>
<feature type="compositionally biased region" description="Pro residues" evidence="8">
    <location>
        <begin position="1"/>
        <end position="15"/>
    </location>
</feature>
<dbReference type="OrthoDB" id="3508321at2"/>